<evidence type="ECO:0000256" key="1">
    <source>
        <dbReference type="ARBA" id="ARBA00022555"/>
    </source>
</evidence>
<dbReference type="PANTHER" id="PTHR15239">
    <property type="entry name" value="NUCLEAR EXPORT MEDIATOR FACTOR NEMF"/>
    <property type="match status" value="1"/>
</dbReference>
<dbReference type="InterPro" id="IPR008532">
    <property type="entry name" value="NFACT_RNA-bd"/>
</dbReference>
<accession>A0ABU0DXT4</accession>
<evidence type="ECO:0000256" key="5">
    <source>
        <dbReference type="HAMAP-Rule" id="MF_00844"/>
    </source>
</evidence>
<dbReference type="Pfam" id="PF05833">
    <property type="entry name" value="NFACT_N"/>
    <property type="match status" value="1"/>
</dbReference>
<sequence>MALDGLVLYRISEKLKLLQPAKINKIQQISNDEIIFILRTQGKNHKLMISCHSVYNRIHLTDKEYQTMEIPNNFLMVLRKHIDRSIVTNIDQLGLDRILKITIEVKDELSDYHNYYLYVELMGKYANLILVNDEDRIVDALKRIPAFENNSRTIHPGAAYTLPKPHMDKTDPFLATEFNPEESLVKQFHGFSPLLSDEVMYRIKHGEQFTEIMKEIKNSDVLYLHHKQNDILYHLIELKHLELPYATYELMEAMDQLYYQKEEKVRIKQQSGDIYKVVRYELKKNRKKLGKLIQTLEDANELDKYRMYGDLLYAYGQYHNQHLKVLELPSFEDESLVKIPLDDKIVVKQNAKKYYQKYNKSKTAQIEVAKQIEKTERMIQYFENIEVQLDSISLEDAIEIKEELSNQGFMKKTGYKIRKKKKDAKPHFLTLQIDGINLYVGKNNIQNEYITFKQAKKDDTWFHVKDMHGSHVVITTSDPSEKVLRIAAMLAAYYSQGKDSSSVPVNYCLIKQLKRPNKAAMGFVTLTNYKTIYIDPDREKVSKIIDEYKVN</sequence>
<dbReference type="InterPro" id="IPR051608">
    <property type="entry name" value="RQC_Subunit_NEMF"/>
</dbReference>
<evidence type="ECO:0000256" key="3">
    <source>
        <dbReference type="ARBA" id="ARBA00022884"/>
    </source>
</evidence>
<dbReference type="PANTHER" id="PTHR15239:SF6">
    <property type="entry name" value="RIBOSOME QUALITY CONTROL COMPLEX SUBUNIT NEMF"/>
    <property type="match status" value="1"/>
</dbReference>
<dbReference type="Gene3D" id="2.30.310.10">
    <property type="entry name" value="ibrinogen binding protein from staphylococcus aureus domain"/>
    <property type="match status" value="1"/>
</dbReference>
<comment type="similarity">
    <text evidence="5">Belongs to the NEMF family.</text>
</comment>
<proteinExistence type="inferred from homology"/>
<gene>
    <name evidence="5" type="primary">rqcH</name>
    <name evidence="7" type="ORF">J2S15_000086</name>
</gene>
<dbReference type="InterPro" id="IPR043682">
    <property type="entry name" value="RqcH_bacterial"/>
</dbReference>
<keyword evidence="4 5" id="KW-0648">Protein biosynthesis</keyword>
<protein>
    <recommendedName>
        <fullName evidence="5">Rqc2 homolog RqcH</fullName>
        <shortName evidence="5">RqcH</shortName>
    </recommendedName>
</protein>
<dbReference type="Proteomes" id="UP001230220">
    <property type="component" value="Unassembled WGS sequence"/>
</dbReference>
<keyword evidence="1 5" id="KW-0820">tRNA-binding</keyword>
<feature type="domain" description="NFACT RNA-binding" evidence="6">
    <location>
        <begin position="429"/>
        <end position="518"/>
    </location>
</feature>
<dbReference type="RefSeq" id="WP_307404407.1">
    <property type="nucleotide sequence ID" value="NZ_JAUSUR010000001.1"/>
</dbReference>
<organism evidence="7 8">
    <name type="scientific">Breznakia pachnodae</name>
    <dbReference type="NCBI Taxonomy" id="265178"/>
    <lineage>
        <taxon>Bacteria</taxon>
        <taxon>Bacillati</taxon>
        <taxon>Bacillota</taxon>
        <taxon>Erysipelotrichia</taxon>
        <taxon>Erysipelotrichales</taxon>
        <taxon>Erysipelotrichaceae</taxon>
        <taxon>Breznakia</taxon>
    </lineage>
</organism>
<comment type="subunit">
    <text evidence="5">Associates with stalled 50S ribosomal subunits. Binds to RqcP.</text>
</comment>
<dbReference type="EMBL" id="JAUSUR010000001">
    <property type="protein sequence ID" value="MDQ0359355.1"/>
    <property type="molecule type" value="Genomic_DNA"/>
</dbReference>
<name>A0ABU0DXT4_9FIRM</name>
<reference evidence="7 8" key="1">
    <citation type="submission" date="2023-07" db="EMBL/GenBank/DDBJ databases">
        <title>Genomic Encyclopedia of Type Strains, Phase IV (KMG-IV): sequencing the most valuable type-strain genomes for metagenomic binning, comparative biology and taxonomic classification.</title>
        <authorList>
            <person name="Goeker M."/>
        </authorList>
    </citation>
    <scope>NUCLEOTIDE SEQUENCE [LARGE SCALE GENOMIC DNA]</scope>
    <source>
        <strain evidence="7 8">DSM 16784</strain>
    </source>
</reference>
<dbReference type="Pfam" id="PF05670">
    <property type="entry name" value="NFACT-R_1"/>
    <property type="match status" value="1"/>
</dbReference>
<evidence type="ECO:0000313" key="7">
    <source>
        <dbReference type="EMBL" id="MDQ0359355.1"/>
    </source>
</evidence>
<keyword evidence="2 5" id="KW-0699">rRNA-binding</keyword>
<comment type="function">
    <text evidence="5">Key component of the ribosome quality control system (RQC), a ribosome-associated complex that mediates the extraction of incompletely synthesized nascent chains from stalled ribosomes and their subsequent degradation. RqcH recruits Ala-charged tRNA, and with RqcP directs the elongation of stalled nascent chains on 50S ribosomal subunits, leading to non-templated C-terminal alanine extensions (Ala tail). The Ala tail promotes nascent chain degradation. May add between 1 and at least 8 Ala residues. Binds to stalled 50S ribosomal subunits.</text>
</comment>
<evidence type="ECO:0000259" key="6">
    <source>
        <dbReference type="Pfam" id="PF05670"/>
    </source>
</evidence>
<evidence type="ECO:0000256" key="2">
    <source>
        <dbReference type="ARBA" id="ARBA00022730"/>
    </source>
</evidence>
<comment type="caution">
    <text evidence="7">The sequence shown here is derived from an EMBL/GenBank/DDBJ whole genome shotgun (WGS) entry which is preliminary data.</text>
</comment>
<keyword evidence="8" id="KW-1185">Reference proteome</keyword>
<evidence type="ECO:0000256" key="4">
    <source>
        <dbReference type="ARBA" id="ARBA00022917"/>
    </source>
</evidence>
<evidence type="ECO:0000313" key="8">
    <source>
        <dbReference type="Proteomes" id="UP001230220"/>
    </source>
</evidence>
<keyword evidence="3 5" id="KW-0694">RNA-binding</keyword>
<dbReference type="HAMAP" id="MF_00844_B">
    <property type="entry name" value="RqcH_B"/>
    <property type="match status" value="1"/>
</dbReference>